<dbReference type="SMART" id="SM00100">
    <property type="entry name" value="cNMP"/>
    <property type="match status" value="1"/>
</dbReference>
<organism evidence="2 3">
    <name type="scientific">Dysgonomonas capnocytophagoides</name>
    <dbReference type="NCBI Taxonomy" id="45254"/>
    <lineage>
        <taxon>Bacteria</taxon>
        <taxon>Pseudomonadati</taxon>
        <taxon>Bacteroidota</taxon>
        <taxon>Bacteroidia</taxon>
        <taxon>Bacteroidales</taxon>
        <taxon>Dysgonomonadaceae</taxon>
        <taxon>Dysgonomonas</taxon>
    </lineage>
</organism>
<protein>
    <submittedName>
        <fullName evidence="2">Crp/Fnr family transcriptional regulator</fullName>
    </submittedName>
</protein>
<sequence>MNNIPNLLARKYNVYLSDKSIQKLNQALISVSYDEDEIIISMNQVCRDIYIIEKGIVRQFYYKEGRDISEHFSCEGDIFFCTESLFLQKPTTLLVQSIEPSVIHKLNYKKFEHLCDQYTDINQLYRRFVEQDLIETQKKADSWRFENARDRYVQFCANYPQVASRASIAHIASYLLMTPETLSRIRSRK</sequence>
<dbReference type="Pfam" id="PF00027">
    <property type="entry name" value="cNMP_binding"/>
    <property type="match status" value="1"/>
</dbReference>
<name>A0A4Y8L0Y7_9BACT</name>
<gene>
    <name evidence="2" type="ORF">E2605_09335</name>
</gene>
<dbReference type="CDD" id="cd00038">
    <property type="entry name" value="CAP_ED"/>
    <property type="match status" value="1"/>
</dbReference>
<dbReference type="InterPro" id="IPR018490">
    <property type="entry name" value="cNMP-bd_dom_sf"/>
</dbReference>
<evidence type="ECO:0000313" key="3">
    <source>
        <dbReference type="Proteomes" id="UP000297861"/>
    </source>
</evidence>
<evidence type="ECO:0000259" key="1">
    <source>
        <dbReference type="PROSITE" id="PS50042"/>
    </source>
</evidence>
<keyword evidence="3" id="KW-1185">Reference proteome</keyword>
<dbReference type="AlphaFoldDB" id="A0A4Y8L0Y7"/>
<accession>A0A4Y8L0Y7</accession>
<dbReference type="EMBL" id="SOML01000005">
    <property type="protein sequence ID" value="TFD96365.1"/>
    <property type="molecule type" value="Genomic_DNA"/>
</dbReference>
<dbReference type="STRING" id="1121485.GCA_000426485_02245"/>
<dbReference type="Gene3D" id="2.60.120.10">
    <property type="entry name" value="Jelly Rolls"/>
    <property type="match status" value="1"/>
</dbReference>
<reference evidence="2 3" key="1">
    <citation type="submission" date="2019-03" db="EMBL/GenBank/DDBJ databases">
        <title>San Antonio Military Medical Center submission to MRSN (WRAIR), pending publication.</title>
        <authorList>
            <person name="Blyth D.M."/>
            <person name="Mccarthy S.L."/>
            <person name="Schall S.E."/>
            <person name="Stam J.A."/>
            <person name="Ong A.C."/>
            <person name="Mcgann P.T."/>
        </authorList>
    </citation>
    <scope>NUCLEOTIDE SEQUENCE [LARGE SCALE GENOMIC DNA]</scope>
    <source>
        <strain evidence="2 3">MRSN571793</strain>
    </source>
</reference>
<proteinExistence type="predicted"/>
<comment type="caution">
    <text evidence="2">The sequence shown here is derived from an EMBL/GenBank/DDBJ whole genome shotgun (WGS) entry which is preliminary data.</text>
</comment>
<feature type="domain" description="Cyclic nucleotide-binding" evidence="1">
    <location>
        <begin position="16"/>
        <end position="114"/>
    </location>
</feature>
<dbReference type="InterPro" id="IPR000595">
    <property type="entry name" value="cNMP-bd_dom"/>
</dbReference>
<dbReference type="SUPFAM" id="SSF51206">
    <property type="entry name" value="cAMP-binding domain-like"/>
    <property type="match status" value="1"/>
</dbReference>
<dbReference type="PROSITE" id="PS50042">
    <property type="entry name" value="CNMP_BINDING_3"/>
    <property type="match status" value="1"/>
</dbReference>
<evidence type="ECO:0000313" key="2">
    <source>
        <dbReference type="EMBL" id="TFD96365.1"/>
    </source>
</evidence>
<dbReference type="InterPro" id="IPR014710">
    <property type="entry name" value="RmlC-like_jellyroll"/>
</dbReference>
<dbReference type="RefSeq" id="WP_026626171.1">
    <property type="nucleotide sequence ID" value="NZ_JAWZLG010000107.1"/>
</dbReference>
<dbReference type="OrthoDB" id="680421at2"/>
<dbReference type="Proteomes" id="UP000297861">
    <property type="component" value="Unassembled WGS sequence"/>
</dbReference>